<gene>
    <name evidence="2" type="ORF">HAX54_015105</name>
</gene>
<comment type="caution">
    <text evidence="2">The sequence shown here is derived from an EMBL/GenBank/DDBJ whole genome shotgun (WGS) entry which is preliminary data.</text>
</comment>
<accession>A0ABS8TP31</accession>
<organism evidence="2 3">
    <name type="scientific">Datura stramonium</name>
    <name type="common">Jimsonweed</name>
    <name type="synonym">Common thornapple</name>
    <dbReference type="NCBI Taxonomy" id="4076"/>
    <lineage>
        <taxon>Eukaryota</taxon>
        <taxon>Viridiplantae</taxon>
        <taxon>Streptophyta</taxon>
        <taxon>Embryophyta</taxon>
        <taxon>Tracheophyta</taxon>
        <taxon>Spermatophyta</taxon>
        <taxon>Magnoliopsida</taxon>
        <taxon>eudicotyledons</taxon>
        <taxon>Gunneridae</taxon>
        <taxon>Pentapetalae</taxon>
        <taxon>asterids</taxon>
        <taxon>lamiids</taxon>
        <taxon>Solanales</taxon>
        <taxon>Solanaceae</taxon>
        <taxon>Solanoideae</taxon>
        <taxon>Datureae</taxon>
        <taxon>Datura</taxon>
    </lineage>
</organism>
<feature type="region of interest" description="Disordered" evidence="1">
    <location>
        <begin position="80"/>
        <end position="104"/>
    </location>
</feature>
<evidence type="ECO:0000313" key="3">
    <source>
        <dbReference type="Proteomes" id="UP000823775"/>
    </source>
</evidence>
<dbReference type="EMBL" id="JACEIK010001954">
    <property type="protein sequence ID" value="MCD7473322.1"/>
    <property type="molecule type" value="Genomic_DNA"/>
</dbReference>
<evidence type="ECO:0000256" key="1">
    <source>
        <dbReference type="SAM" id="MobiDB-lite"/>
    </source>
</evidence>
<reference evidence="2 3" key="1">
    <citation type="journal article" date="2021" name="BMC Genomics">
        <title>Datura genome reveals duplications of psychoactive alkaloid biosynthetic genes and high mutation rate following tissue culture.</title>
        <authorList>
            <person name="Rajewski A."/>
            <person name="Carter-House D."/>
            <person name="Stajich J."/>
            <person name="Litt A."/>
        </authorList>
    </citation>
    <scope>NUCLEOTIDE SEQUENCE [LARGE SCALE GENOMIC DNA]</scope>
    <source>
        <strain evidence="2">AR-01</strain>
    </source>
</reference>
<protein>
    <submittedName>
        <fullName evidence="2">Uncharacterized protein</fullName>
    </submittedName>
</protein>
<sequence length="117" mass="12894">MVVVDGNREGKRKREMRRLAFCGGLPAARREVVRGGRWRGEGGEDGDWFRRCNSSRCNCSSRSEAAAAAGLDAAVEAMAGEREEDGGAGEKRTKRRHCGSGGGSVRRWWAKRVWRLG</sequence>
<proteinExistence type="predicted"/>
<name>A0ABS8TP31_DATST</name>
<evidence type="ECO:0000313" key="2">
    <source>
        <dbReference type="EMBL" id="MCD7473322.1"/>
    </source>
</evidence>
<keyword evidence="3" id="KW-1185">Reference proteome</keyword>
<dbReference type="Proteomes" id="UP000823775">
    <property type="component" value="Unassembled WGS sequence"/>
</dbReference>